<feature type="transmembrane region" description="Helical" evidence="2">
    <location>
        <begin position="33"/>
        <end position="55"/>
    </location>
</feature>
<keyword evidence="2" id="KW-0812">Transmembrane</keyword>
<protein>
    <submittedName>
        <fullName evidence="3">Uncharacterized protein</fullName>
    </submittedName>
</protein>
<evidence type="ECO:0000313" key="4">
    <source>
        <dbReference type="Proteomes" id="UP000245639"/>
    </source>
</evidence>
<evidence type="ECO:0000256" key="1">
    <source>
        <dbReference type="SAM" id="MobiDB-lite"/>
    </source>
</evidence>
<name>A0A2U1FM15_9PSEU</name>
<feature type="compositionally biased region" description="Low complexity" evidence="1">
    <location>
        <begin position="81"/>
        <end position="101"/>
    </location>
</feature>
<proteinExistence type="predicted"/>
<keyword evidence="4" id="KW-1185">Reference proteome</keyword>
<reference evidence="3 4" key="1">
    <citation type="submission" date="2018-04" db="EMBL/GenBank/DDBJ databases">
        <title>Genomic Encyclopedia of Type Strains, Phase IV (KMG-IV): sequencing the most valuable type-strain genomes for metagenomic binning, comparative biology and taxonomic classification.</title>
        <authorList>
            <person name="Goeker M."/>
        </authorList>
    </citation>
    <scope>NUCLEOTIDE SEQUENCE [LARGE SCALE GENOMIC DNA]</scope>
    <source>
        <strain evidence="3 4">DSM 45771</strain>
    </source>
</reference>
<evidence type="ECO:0000313" key="3">
    <source>
        <dbReference type="EMBL" id="PVZ13231.1"/>
    </source>
</evidence>
<feature type="region of interest" description="Disordered" evidence="1">
    <location>
        <begin position="65"/>
        <end position="101"/>
    </location>
</feature>
<keyword evidence="2" id="KW-1133">Transmembrane helix</keyword>
<sequence>MRLLVVVGLTLTLLLGAVPLAVPGTPRLPGVPPAVSAALFVVAAVALVGGLLLLAHGRRLRRRAEASADAADASPPPAPAPATVVPGTTPGRGYVTVRTRW</sequence>
<keyword evidence="2" id="KW-0472">Membrane</keyword>
<dbReference type="Proteomes" id="UP000245639">
    <property type="component" value="Unassembled WGS sequence"/>
</dbReference>
<evidence type="ECO:0000256" key="2">
    <source>
        <dbReference type="SAM" id="Phobius"/>
    </source>
</evidence>
<organism evidence="3 4">
    <name type="scientific">Actinomycetospora cinnamomea</name>
    <dbReference type="NCBI Taxonomy" id="663609"/>
    <lineage>
        <taxon>Bacteria</taxon>
        <taxon>Bacillati</taxon>
        <taxon>Actinomycetota</taxon>
        <taxon>Actinomycetes</taxon>
        <taxon>Pseudonocardiales</taxon>
        <taxon>Pseudonocardiaceae</taxon>
        <taxon>Actinomycetospora</taxon>
    </lineage>
</organism>
<accession>A0A2U1FM15</accession>
<dbReference type="AlphaFoldDB" id="A0A2U1FM15"/>
<dbReference type="RefSeq" id="WP_116707257.1">
    <property type="nucleotide sequence ID" value="NZ_QEKW01000002.1"/>
</dbReference>
<dbReference type="EMBL" id="QEKW01000002">
    <property type="protein sequence ID" value="PVZ13231.1"/>
    <property type="molecule type" value="Genomic_DNA"/>
</dbReference>
<gene>
    <name evidence="3" type="ORF">C8D89_102381</name>
</gene>
<comment type="caution">
    <text evidence="3">The sequence shown here is derived from an EMBL/GenBank/DDBJ whole genome shotgun (WGS) entry which is preliminary data.</text>
</comment>